<keyword evidence="1" id="KW-0472">Membrane</keyword>
<protein>
    <recommendedName>
        <fullName evidence="2">DUF6286 domain-containing protein</fullName>
    </recommendedName>
</protein>
<keyword evidence="1" id="KW-0812">Transmembrane</keyword>
<sequence length="175" mass="17912">MKRRPSRAIPATVTALILLAAAVVVAVVAIQMLLREPAWVNYGAVAGYLHGLRWTGTAVAVAGGAVAVLGLLLAFAAVVPGAPTVLPMQGTPNSGASSRGMRSTLRAAASTVDGVSGATVALRGRRVKVRVNTGRTRPEGLADAVRAAVARRLDQIAPVARPAVSVRVRSPRKAS</sequence>
<dbReference type="EMBL" id="CP016793">
    <property type="protein sequence ID" value="ANZ35959.1"/>
    <property type="molecule type" value="Genomic_DNA"/>
</dbReference>
<proteinExistence type="predicted"/>
<dbReference type="RefSeq" id="WP_065914366.1">
    <property type="nucleotide sequence ID" value="NZ_CP016793.1"/>
</dbReference>
<feature type="transmembrane region" description="Helical" evidence="1">
    <location>
        <begin position="12"/>
        <end position="34"/>
    </location>
</feature>
<gene>
    <name evidence="3" type="ORF">BBK82_07565</name>
</gene>
<accession>A0A1B2HE08</accession>
<evidence type="ECO:0000259" key="2">
    <source>
        <dbReference type="Pfam" id="PF19803"/>
    </source>
</evidence>
<feature type="transmembrane region" description="Helical" evidence="1">
    <location>
        <begin position="54"/>
        <end position="79"/>
    </location>
</feature>
<evidence type="ECO:0000256" key="1">
    <source>
        <dbReference type="SAM" id="Phobius"/>
    </source>
</evidence>
<organism evidence="3 4">
    <name type="scientific">Lentzea guizhouensis</name>
    <dbReference type="NCBI Taxonomy" id="1586287"/>
    <lineage>
        <taxon>Bacteria</taxon>
        <taxon>Bacillati</taxon>
        <taxon>Actinomycetota</taxon>
        <taxon>Actinomycetes</taxon>
        <taxon>Pseudonocardiales</taxon>
        <taxon>Pseudonocardiaceae</taxon>
        <taxon>Lentzea</taxon>
    </lineage>
</organism>
<name>A0A1B2HE08_9PSEU</name>
<feature type="domain" description="DUF6286" evidence="2">
    <location>
        <begin position="68"/>
        <end position="169"/>
    </location>
</feature>
<dbReference type="OrthoDB" id="4282971at2"/>
<reference evidence="3 4" key="1">
    <citation type="submission" date="2016-07" db="EMBL/GenBank/DDBJ databases">
        <title>Complete genome sequence of the Lentzea guizhouensis DHS C013.</title>
        <authorList>
            <person name="Cao C."/>
        </authorList>
    </citation>
    <scope>NUCLEOTIDE SEQUENCE [LARGE SCALE GENOMIC DNA]</scope>
    <source>
        <strain evidence="3 4">DHS C013</strain>
    </source>
</reference>
<keyword evidence="1" id="KW-1133">Transmembrane helix</keyword>
<dbReference type="Proteomes" id="UP000093053">
    <property type="component" value="Chromosome"/>
</dbReference>
<dbReference type="AlphaFoldDB" id="A0A1B2HE08"/>
<evidence type="ECO:0000313" key="3">
    <source>
        <dbReference type="EMBL" id="ANZ35959.1"/>
    </source>
</evidence>
<dbReference type="KEGG" id="led:BBK82_07565"/>
<keyword evidence="4" id="KW-1185">Reference proteome</keyword>
<dbReference type="STRING" id="1586287.BBK82_07565"/>
<dbReference type="InterPro" id="IPR046253">
    <property type="entry name" value="DUF6286"/>
</dbReference>
<dbReference type="Pfam" id="PF19803">
    <property type="entry name" value="DUF6286"/>
    <property type="match status" value="1"/>
</dbReference>
<evidence type="ECO:0000313" key="4">
    <source>
        <dbReference type="Proteomes" id="UP000093053"/>
    </source>
</evidence>